<feature type="compositionally biased region" description="Basic and acidic residues" evidence="1">
    <location>
        <begin position="193"/>
        <end position="203"/>
    </location>
</feature>
<feature type="compositionally biased region" description="Polar residues" evidence="1">
    <location>
        <begin position="570"/>
        <end position="580"/>
    </location>
</feature>
<feature type="region of interest" description="Disordered" evidence="1">
    <location>
        <begin position="167"/>
        <end position="242"/>
    </location>
</feature>
<feature type="compositionally biased region" description="Low complexity" evidence="1">
    <location>
        <begin position="509"/>
        <end position="522"/>
    </location>
</feature>
<feature type="compositionally biased region" description="Acidic residues" evidence="1">
    <location>
        <begin position="217"/>
        <end position="229"/>
    </location>
</feature>
<feature type="region of interest" description="Disordered" evidence="1">
    <location>
        <begin position="445"/>
        <end position="467"/>
    </location>
</feature>
<name>A0A197JHZ7_9FUNG</name>
<feature type="region of interest" description="Disordered" evidence="1">
    <location>
        <begin position="509"/>
        <end position="545"/>
    </location>
</feature>
<dbReference type="EMBL" id="KV442088">
    <property type="protein sequence ID" value="OAQ24770.1"/>
    <property type="molecule type" value="Genomic_DNA"/>
</dbReference>
<proteinExistence type="predicted"/>
<evidence type="ECO:0000313" key="2">
    <source>
        <dbReference type="EMBL" id="OAQ24770.1"/>
    </source>
</evidence>
<keyword evidence="3" id="KW-1185">Reference proteome</keyword>
<feature type="compositionally biased region" description="Low complexity" evidence="1">
    <location>
        <begin position="370"/>
        <end position="383"/>
    </location>
</feature>
<protein>
    <submittedName>
        <fullName evidence="2">Uncharacterized protein</fullName>
    </submittedName>
</protein>
<evidence type="ECO:0000313" key="3">
    <source>
        <dbReference type="Proteomes" id="UP000078512"/>
    </source>
</evidence>
<feature type="region of interest" description="Disordered" evidence="1">
    <location>
        <begin position="365"/>
        <end position="406"/>
    </location>
</feature>
<organism evidence="2 3">
    <name type="scientific">Linnemannia elongata AG-77</name>
    <dbReference type="NCBI Taxonomy" id="1314771"/>
    <lineage>
        <taxon>Eukaryota</taxon>
        <taxon>Fungi</taxon>
        <taxon>Fungi incertae sedis</taxon>
        <taxon>Mucoromycota</taxon>
        <taxon>Mortierellomycotina</taxon>
        <taxon>Mortierellomycetes</taxon>
        <taxon>Mortierellales</taxon>
        <taxon>Mortierellaceae</taxon>
        <taxon>Linnemannia</taxon>
    </lineage>
</organism>
<dbReference type="OrthoDB" id="2436811at2759"/>
<sequence>MNWTGGRRTKIQATAERMRQRQRFDRQRRLAMASYDQDLQQSSSIIPEHVQGPSHSPFTASHRTFYPCNEKFSPLLVKKETGGGRTTRSRDAHLAQRKDPICRTDVLLSRASLVSGRSTKGNTSLVASGLDLSTMDYHTARLECLKILKSPSFDWLGEAYQLRPSELLERDITPPSQTSRNPRKRSHPSSGTKRTDHEGRVRDVEDEDVGYSQSDSGADDEDEEDEEEPLQVPAKHKAVCRELRNKSRRTDVDIENMSIQPQESSAEEIVIETPPHLMDITKVEAGQDRVTQVDEGSLSRILTPVHSETIAEHQTGNLVERNAAYGMDMPSKSTHYRNAAPLAVEANPPASVSADSSTPLDQAMPVAKETQTQAETSSQTHQSVSAAPKGINEPQEPILSRETENRGLGTRDIEIQSAPPPTTDAQATGLHAIEAIPAIVDDTCPRTAEPLASGQPATTPRAAKSPSLNVMCPTSHTTENTVALPHPTSVLLIEARPSESPASHVVSALRSTSPHSLSSHGSDNLLERRCDNNSGVTSVPETEQRPVEMYSQSVPLEMDAPLYSDDEKTPYQSNNHNSIRTNTYNNSHTYTNRKNSINQEDDYVDPDEVSPEVSTQYTLSKQSSITSAFDWFPANQEQAARISLQEQEHPSQSTLMRSNASKSQAVGNSGYHYDDYDFGGGSFSFRRRSLGVHAQEQEQERGRHYQHAYLIRLPSDPWDVDALGPLLGSQDEFGYNHRRGGSTGSGRAFQGLGRAFERGESAEGGEDDALSEWIHDYEW</sequence>
<gene>
    <name evidence="2" type="ORF">K457DRAFT_35645</name>
</gene>
<feature type="region of interest" description="Disordered" evidence="1">
    <location>
        <begin position="569"/>
        <end position="593"/>
    </location>
</feature>
<accession>A0A197JHZ7</accession>
<evidence type="ECO:0000256" key="1">
    <source>
        <dbReference type="SAM" id="MobiDB-lite"/>
    </source>
</evidence>
<feature type="compositionally biased region" description="Polar residues" evidence="1">
    <location>
        <begin position="532"/>
        <end position="541"/>
    </location>
</feature>
<dbReference type="AlphaFoldDB" id="A0A197JHZ7"/>
<feature type="compositionally biased region" description="Low complexity" evidence="1">
    <location>
        <begin position="581"/>
        <end position="592"/>
    </location>
</feature>
<dbReference type="Proteomes" id="UP000078512">
    <property type="component" value="Unassembled WGS sequence"/>
</dbReference>
<reference evidence="2 3" key="1">
    <citation type="submission" date="2016-05" db="EMBL/GenBank/DDBJ databases">
        <title>Genome sequencing reveals origins of a unique bacterial endosymbiosis in the earliest lineages of terrestrial Fungi.</title>
        <authorList>
            <consortium name="DOE Joint Genome Institute"/>
            <person name="Uehling J."/>
            <person name="Gryganskyi A."/>
            <person name="Hameed K."/>
            <person name="Tschaplinski T."/>
            <person name="Misztal P."/>
            <person name="Wu S."/>
            <person name="Desiro A."/>
            <person name="Vande Pol N."/>
            <person name="Du Z.-Y."/>
            <person name="Zienkiewicz A."/>
            <person name="Zienkiewicz K."/>
            <person name="Morin E."/>
            <person name="Tisserant E."/>
            <person name="Splivallo R."/>
            <person name="Hainaut M."/>
            <person name="Henrissat B."/>
            <person name="Ohm R."/>
            <person name="Kuo A."/>
            <person name="Yan J."/>
            <person name="Lipzen A."/>
            <person name="Nolan M."/>
            <person name="Labutti K."/>
            <person name="Barry K."/>
            <person name="Goldstein A."/>
            <person name="Labbe J."/>
            <person name="Schadt C."/>
            <person name="Tuskan G."/>
            <person name="Grigoriev I."/>
            <person name="Martin F."/>
            <person name="Vilgalys R."/>
            <person name="Bonito G."/>
        </authorList>
    </citation>
    <scope>NUCLEOTIDE SEQUENCE [LARGE SCALE GENOMIC DNA]</scope>
    <source>
        <strain evidence="2 3">AG-77</strain>
    </source>
</reference>